<evidence type="ECO:0000313" key="2">
    <source>
        <dbReference type="Proteomes" id="UP000034078"/>
    </source>
</evidence>
<evidence type="ECO:0000313" key="1">
    <source>
        <dbReference type="EMBL" id="KKU00253.1"/>
    </source>
</evidence>
<organism evidence="1 2">
    <name type="scientific">Candidatus Collierbacteria bacterium GW2011_GWB2_45_17</name>
    <dbReference type="NCBI Taxonomy" id="1618388"/>
    <lineage>
        <taxon>Bacteria</taxon>
        <taxon>Candidatus Collieribacteriota</taxon>
    </lineage>
</organism>
<evidence type="ECO:0008006" key="3">
    <source>
        <dbReference type="Google" id="ProtNLM"/>
    </source>
</evidence>
<dbReference type="PANTHER" id="PTHR38471:SF2">
    <property type="entry name" value="FOUR HELIX BUNDLE PROTEIN"/>
    <property type="match status" value="1"/>
</dbReference>
<dbReference type="Proteomes" id="UP000034078">
    <property type="component" value="Unassembled WGS sequence"/>
</dbReference>
<accession>A0A837IKQ6</accession>
<dbReference type="Pfam" id="PF05635">
    <property type="entry name" value="23S_rRNA_IVP"/>
    <property type="match status" value="1"/>
</dbReference>
<dbReference type="NCBIfam" id="TIGR02436">
    <property type="entry name" value="four helix bundle protein"/>
    <property type="match status" value="1"/>
</dbReference>
<dbReference type="SUPFAM" id="SSF158446">
    <property type="entry name" value="IVS-encoded protein-like"/>
    <property type="match status" value="1"/>
</dbReference>
<dbReference type="InterPro" id="IPR012657">
    <property type="entry name" value="23S_rRNA-intervening_sequence"/>
</dbReference>
<reference evidence="1 2" key="1">
    <citation type="journal article" date="2015" name="Nature">
        <title>rRNA introns, odd ribosomes, and small enigmatic genomes across a large radiation of phyla.</title>
        <authorList>
            <person name="Brown C.T."/>
            <person name="Hug L.A."/>
            <person name="Thomas B.C."/>
            <person name="Sharon I."/>
            <person name="Castelle C.J."/>
            <person name="Singh A."/>
            <person name="Wilkins M.J."/>
            <person name="Williams K.H."/>
            <person name="Banfield J.F."/>
        </authorList>
    </citation>
    <scope>NUCLEOTIDE SEQUENCE [LARGE SCALE GENOMIC DNA]</scope>
</reference>
<sequence>MISTKQRLEDRLPILLRSVVRLCKKYQTELIAKRIIPQLVASIGSIGANYQEATAAMSKKDFVKCLKIARKEARESIIWLEGMDELSDGADKQIPEITQEVKEVSYILTSIISKTES</sequence>
<dbReference type="Gene3D" id="1.20.1440.60">
    <property type="entry name" value="23S rRNA-intervening sequence"/>
    <property type="match status" value="1"/>
</dbReference>
<dbReference type="AlphaFoldDB" id="A0A837IKQ6"/>
<proteinExistence type="predicted"/>
<comment type="caution">
    <text evidence="1">The sequence shown here is derived from an EMBL/GenBank/DDBJ whole genome shotgun (WGS) entry which is preliminary data.</text>
</comment>
<name>A0A837IKQ6_9BACT</name>
<dbReference type="EMBL" id="LCKO01000006">
    <property type="protein sequence ID" value="KKU00253.1"/>
    <property type="molecule type" value="Genomic_DNA"/>
</dbReference>
<dbReference type="InterPro" id="IPR036583">
    <property type="entry name" value="23S_rRNA_IVS_sf"/>
</dbReference>
<protein>
    <recommendedName>
        <fullName evidence="3">Four helix bundle protein</fullName>
    </recommendedName>
</protein>
<gene>
    <name evidence="1" type="ORF">UX01_C0006G0047</name>
</gene>
<dbReference type="PANTHER" id="PTHR38471">
    <property type="entry name" value="FOUR HELIX BUNDLE PROTEIN"/>
    <property type="match status" value="1"/>
</dbReference>